<proteinExistence type="predicted"/>
<sequence length="457" mass="51184">MLLDMFAALLGSIVQAFRQELTPVLRDLDMADSERFEESVPMLAVLVRKYRQQAAELANQLMAEEAAKVGGQALVPPVEGYADQAVHEMLTHSRSIDQVSRSLERHVRTAARRQVVRAVPAPVVPSASETNPSVDEVEVDEDGNFVGETEEGFEARPASKEESQQPAVYPIGWARVLTGKDNCAFCIVLASRGPVYSSRHHASSTSSKHWDKEGRQWANSYHDNCDCLVVPVYDPKNWAGKAQADALYKVYEEVTRNATAGGKNITEGNDKLKAFSNYLRDLKKDGKELEYPALEELDEIQSVSDETKKPTKTPVLKSVIPPGEKLESHEIEFLKRFEAHGQTAHWIANDTVLPGVGLIPANDFHWVEKGYQFTELKTSKNKYSTIATRIRDAVVSARTHKHPVAKEHFVIDLGHHKLSDKLRYQLSGYNLRKSEAQIKSLWVMHSDGKGFEEIKLQ</sequence>
<reference evidence="1 2" key="1">
    <citation type="submission" date="2019-03" db="EMBL/GenBank/DDBJ databases">
        <title>Diversity of the mouse oral microbiome.</title>
        <authorList>
            <person name="Joseph S."/>
            <person name="Aduse-Opoku J."/>
            <person name="Curtis M."/>
            <person name="Wade W."/>
            <person name="Hashim A."/>
        </authorList>
    </citation>
    <scope>NUCLEOTIDE SEQUENCE [LARGE SCALE GENOMIC DNA]</scope>
    <source>
        <strain evidence="2">irhom_31</strain>
    </source>
</reference>
<name>A0A4Y9F251_9MICC</name>
<dbReference type="OrthoDB" id="3194844at2"/>
<dbReference type="EMBL" id="SPQC01000055">
    <property type="protein sequence ID" value="TFU20531.1"/>
    <property type="molecule type" value="Genomic_DNA"/>
</dbReference>
<evidence type="ECO:0000313" key="2">
    <source>
        <dbReference type="Proteomes" id="UP000297951"/>
    </source>
</evidence>
<evidence type="ECO:0000313" key="1">
    <source>
        <dbReference type="EMBL" id="TFU20531.1"/>
    </source>
</evidence>
<dbReference type="Pfam" id="PF25310">
    <property type="entry name" value="VG15"/>
    <property type="match status" value="1"/>
</dbReference>
<organism evidence="1 2">
    <name type="scientific">Rothia nasimurium</name>
    <dbReference type="NCBI Taxonomy" id="85336"/>
    <lineage>
        <taxon>Bacteria</taxon>
        <taxon>Bacillati</taxon>
        <taxon>Actinomycetota</taxon>
        <taxon>Actinomycetes</taxon>
        <taxon>Micrococcales</taxon>
        <taxon>Micrococcaceae</taxon>
        <taxon>Rothia</taxon>
    </lineage>
</organism>
<dbReference type="InterPro" id="IPR057369">
    <property type="entry name" value="VG15"/>
</dbReference>
<gene>
    <name evidence="1" type="ORF">E4U03_11285</name>
</gene>
<dbReference type="AlphaFoldDB" id="A0A4Y9F251"/>
<protein>
    <recommendedName>
        <fullName evidence="3">tRNA nuclease CdiA C-terminal domain-containing protein</fullName>
    </recommendedName>
</protein>
<evidence type="ECO:0008006" key="3">
    <source>
        <dbReference type="Google" id="ProtNLM"/>
    </source>
</evidence>
<dbReference type="Proteomes" id="UP000297951">
    <property type="component" value="Unassembled WGS sequence"/>
</dbReference>
<dbReference type="RefSeq" id="WP_135013829.1">
    <property type="nucleotide sequence ID" value="NZ_JADGLK010000055.1"/>
</dbReference>
<accession>A0A4Y9F251</accession>
<comment type="caution">
    <text evidence="1">The sequence shown here is derived from an EMBL/GenBank/DDBJ whole genome shotgun (WGS) entry which is preliminary data.</text>
</comment>